<gene>
    <name evidence="1" type="ORF">CEXT_444591</name>
</gene>
<name>A0AAV4W745_CAEEX</name>
<keyword evidence="2" id="KW-1185">Reference proteome</keyword>
<evidence type="ECO:0000313" key="1">
    <source>
        <dbReference type="EMBL" id="GIY77776.1"/>
    </source>
</evidence>
<dbReference type="AlphaFoldDB" id="A0AAV4W745"/>
<comment type="caution">
    <text evidence="1">The sequence shown here is derived from an EMBL/GenBank/DDBJ whole genome shotgun (WGS) entry which is preliminary data.</text>
</comment>
<dbReference type="EMBL" id="BPLR01015678">
    <property type="protein sequence ID" value="GIY77776.1"/>
    <property type="molecule type" value="Genomic_DNA"/>
</dbReference>
<protein>
    <submittedName>
        <fullName evidence="1">Uncharacterized protein</fullName>
    </submittedName>
</protein>
<accession>A0AAV4W745</accession>
<dbReference type="Proteomes" id="UP001054945">
    <property type="component" value="Unassembled WGS sequence"/>
</dbReference>
<evidence type="ECO:0000313" key="2">
    <source>
        <dbReference type="Proteomes" id="UP001054945"/>
    </source>
</evidence>
<sequence>MVADVQSTSDVKRLIERRRNIILANTKIGFNNFDLNVAFMTWNNTVIRYTASTSTNSSKIKKKKDIKILLQTALYFTTASSYRDSVIDFALLRNFSCNTTIEVSDELNSDHLTVVVTSIFKLHSFRHISLQDH</sequence>
<proteinExistence type="predicted"/>
<organism evidence="1 2">
    <name type="scientific">Caerostris extrusa</name>
    <name type="common">Bark spider</name>
    <name type="synonym">Caerostris bankana</name>
    <dbReference type="NCBI Taxonomy" id="172846"/>
    <lineage>
        <taxon>Eukaryota</taxon>
        <taxon>Metazoa</taxon>
        <taxon>Ecdysozoa</taxon>
        <taxon>Arthropoda</taxon>
        <taxon>Chelicerata</taxon>
        <taxon>Arachnida</taxon>
        <taxon>Araneae</taxon>
        <taxon>Araneomorphae</taxon>
        <taxon>Entelegynae</taxon>
        <taxon>Araneoidea</taxon>
        <taxon>Araneidae</taxon>
        <taxon>Caerostris</taxon>
    </lineage>
</organism>
<reference evidence="1 2" key="1">
    <citation type="submission" date="2021-06" db="EMBL/GenBank/DDBJ databases">
        <title>Caerostris extrusa draft genome.</title>
        <authorList>
            <person name="Kono N."/>
            <person name="Arakawa K."/>
        </authorList>
    </citation>
    <scope>NUCLEOTIDE SEQUENCE [LARGE SCALE GENOMIC DNA]</scope>
</reference>